<keyword evidence="2" id="KW-1185">Reference proteome</keyword>
<comment type="caution">
    <text evidence="1">The sequence shown here is derived from an EMBL/GenBank/DDBJ whole genome shotgun (WGS) entry which is preliminary data.</text>
</comment>
<gene>
    <name evidence="1" type="ORF">CEXT_319811</name>
</gene>
<proteinExistence type="predicted"/>
<dbReference type="EMBL" id="BPLR01004405">
    <property type="protein sequence ID" value="GIX94663.1"/>
    <property type="molecule type" value="Genomic_DNA"/>
</dbReference>
<sequence length="53" mass="6013">GNIIGTGNQTESWDKSPRLETVCSVLPIEPTKIQIVYKRSKNLIKNSLRHHVI</sequence>
<dbReference type="Proteomes" id="UP001054945">
    <property type="component" value="Unassembled WGS sequence"/>
</dbReference>
<accession>A0AAV4PCB7</accession>
<name>A0AAV4PCB7_CAEEX</name>
<dbReference type="AlphaFoldDB" id="A0AAV4PCB7"/>
<reference evidence="1 2" key="1">
    <citation type="submission" date="2021-06" db="EMBL/GenBank/DDBJ databases">
        <title>Caerostris extrusa draft genome.</title>
        <authorList>
            <person name="Kono N."/>
            <person name="Arakawa K."/>
        </authorList>
    </citation>
    <scope>NUCLEOTIDE SEQUENCE [LARGE SCALE GENOMIC DNA]</scope>
</reference>
<evidence type="ECO:0000313" key="1">
    <source>
        <dbReference type="EMBL" id="GIX94663.1"/>
    </source>
</evidence>
<feature type="non-terminal residue" evidence="1">
    <location>
        <position position="1"/>
    </location>
</feature>
<evidence type="ECO:0000313" key="2">
    <source>
        <dbReference type="Proteomes" id="UP001054945"/>
    </source>
</evidence>
<organism evidence="1 2">
    <name type="scientific">Caerostris extrusa</name>
    <name type="common">Bark spider</name>
    <name type="synonym">Caerostris bankana</name>
    <dbReference type="NCBI Taxonomy" id="172846"/>
    <lineage>
        <taxon>Eukaryota</taxon>
        <taxon>Metazoa</taxon>
        <taxon>Ecdysozoa</taxon>
        <taxon>Arthropoda</taxon>
        <taxon>Chelicerata</taxon>
        <taxon>Arachnida</taxon>
        <taxon>Araneae</taxon>
        <taxon>Araneomorphae</taxon>
        <taxon>Entelegynae</taxon>
        <taxon>Araneoidea</taxon>
        <taxon>Araneidae</taxon>
        <taxon>Caerostris</taxon>
    </lineage>
</organism>
<protein>
    <submittedName>
        <fullName evidence="1">Uncharacterized protein</fullName>
    </submittedName>
</protein>